<dbReference type="Proteomes" id="UP000199158">
    <property type="component" value="Unassembled WGS sequence"/>
</dbReference>
<feature type="transmembrane region" description="Helical" evidence="1">
    <location>
        <begin position="12"/>
        <end position="33"/>
    </location>
</feature>
<proteinExistence type="predicted"/>
<keyword evidence="1" id="KW-0472">Membrane</keyword>
<name>A0A1H7ZKX6_9FIRM</name>
<dbReference type="AlphaFoldDB" id="A0A1H7ZKX6"/>
<evidence type="ECO:0000313" key="2">
    <source>
        <dbReference type="EMBL" id="SEM58913.1"/>
    </source>
</evidence>
<gene>
    <name evidence="2" type="ORF">SAMN05216180_0736</name>
</gene>
<organism evidence="2 3">
    <name type="scientific">Hydrogenoanaerobacterium saccharovorans</name>
    <dbReference type="NCBI Taxonomy" id="474960"/>
    <lineage>
        <taxon>Bacteria</taxon>
        <taxon>Bacillati</taxon>
        <taxon>Bacillota</taxon>
        <taxon>Clostridia</taxon>
        <taxon>Eubacteriales</taxon>
        <taxon>Oscillospiraceae</taxon>
        <taxon>Hydrogenoanaerobacterium</taxon>
    </lineage>
</organism>
<dbReference type="EMBL" id="FOCG01000001">
    <property type="protein sequence ID" value="SEM58913.1"/>
    <property type="molecule type" value="Genomic_DNA"/>
</dbReference>
<keyword evidence="1" id="KW-0812">Transmembrane</keyword>
<evidence type="ECO:0000256" key="1">
    <source>
        <dbReference type="SAM" id="Phobius"/>
    </source>
</evidence>
<evidence type="ECO:0000313" key="3">
    <source>
        <dbReference type="Proteomes" id="UP000199158"/>
    </source>
</evidence>
<accession>A0A1H7ZKX6</accession>
<dbReference type="STRING" id="474960.SAMN05216180_0736"/>
<protein>
    <submittedName>
        <fullName evidence="2">Uncharacterized protein</fullName>
    </submittedName>
</protein>
<keyword evidence="1" id="KW-1133">Transmembrane helix</keyword>
<sequence length="37" mass="4211">MADILNNANKYFYFTGLSFYFSAGYFCCSKNALPKLS</sequence>
<keyword evidence="3" id="KW-1185">Reference proteome</keyword>
<reference evidence="2 3" key="1">
    <citation type="submission" date="2016-10" db="EMBL/GenBank/DDBJ databases">
        <authorList>
            <person name="de Groot N.N."/>
        </authorList>
    </citation>
    <scope>NUCLEOTIDE SEQUENCE [LARGE SCALE GENOMIC DNA]</scope>
    <source>
        <strain evidence="2 3">CGMCC 1.5070</strain>
    </source>
</reference>